<dbReference type="EMBL" id="BAAARK010000018">
    <property type="protein sequence ID" value="GAA2673876.1"/>
    <property type="molecule type" value="Genomic_DNA"/>
</dbReference>
<dbReference type="Gene3D" id="3.30.70.260">
    <property type="match status" value="1"/>
</dbReference>
<dbReference type="Pfam" id="PF21770">
    <property type="entry name" value="MgtC_SapB_C"/>
    <property type="match status" value="1"/>
</dbReference>
<gene>
    <name evidence="3" type="ORF">GCM10009864_50830</name>
</gene>
<keyword evidence="4" id="KW-1185">Reference proteome</keyword>
<evidence type="ECO:0000256" key="1">
    <source>
        <dbReference type="SAM" id="MobiDB-lite"/>
    </source>
</evidence>
<protein>
    <recommendedName>
        <fullName evidence="2">MgtC-like C-terminal domain-containing protein</fullName>
    </recommendedName>
</protein>
<feature type="region of interest" description="Disordered" evidence="1">
    <location>
        <begin position="1"/>
        <end position="24"/>
    </location>
</feature>
<sequence>MRFLPRSPRKQARQPGSATTMPRRRALVTLHVRCDVRTEAKVRALCVLALSHPGSRLEGLRCVPYGAVTVHLHLTASLDATEAGLLDRLVDRLARVPSVRDLHWHRYDGAGDPAPSAAGTR</sequence>
<dbReference type="InterPro" id="IPR048640">
    <property type="entry name" value="MgtC-like_C"/>
</dbReference>
<dbReference type="Proteomes" id="UP001500994">
    <property type="component" value="Unassembled WGS sequence"/>
</dbReference>
<name>A0ABP6EQ23_9ACTN</name>
<organism evidence="3 4">
    <name type="scientific">Streptomyces lunalinharesii</name>
    <dbReference type="NCBI Taxonomy" id="333384"/>
    <lineage>
        <taxon>Bacteria</taxon>
        <taxon>Bacillati</taxon>
        <taxon>Actinomycetota</taxon>
        <taxon>Actinomycetes</taxon>
        <taxon>Kitasatosporales</taxon>
        <taxon>Streptomycetaceae</taxon>
        <taxon>Streptomyces</taxon>
    </lineage>
</organism>
<accession>A0ABP6EQ23</accession>
<evidence type="ECO:0000259" key="2">
    <source>
        <dbReference type="Pfam" id="PF21770"/>
    </source>
</evidence>
<comment type="caution">
    <text evidence="3">The sequence shown here is derived from an EMBL/GenBank/DDBJ whole genome shotgun (WGS) entry which is preliminary data.</text>
</comment>
<reference evidence="4" key="1">
    <citation type="journal article" date="2019" name="Int. J. Syst. Evol. Microbiol.">
        <title>The Global Catalogue of Microorganisms (GCM) 10K type strain sequencing project: providing services to taxonomists for standard genome sequencing and annotation.</title>
        <authorList>
            <consortium name="The Broad Institute Genomics Platform"/>
            <consortium name="The Broad Institute Genome Sequencing Center for Infectious Disease"/>
            <person name="Wu L."/>
            <person name="Ma J."/>
        </authorList>
    </citation>
    <scope>NUCLEOTIDE SEQUENCE [LARGE SCALE GENOMIC DNA]</scope>
    <source>
        <strain evidence="4">JCM 16374</strain>
    </source>
</reference>
<feature type="domain" description="MgtC-like C-terminal" evidence="2">
    <location>
        <begin position="30"/>
        <end position="104"/>
    </location>
</feature>
<proteinExistence type="predicted"/>
<evidence type="ECO:0000313" key="4">
    <source>
        <dbReference type="Proteomes" id="UP001500994"/>
    </source>
</evidence>
<evidence type="ECO:0000313" key="3">
    <source>
        <dbReference type="EMBL" id="GAA2673876.1"/>
    </source>
</evidence>